<dbReference type="AlphaFoldDB" id="C0NE50"/>
<sequence length="357" mass="40215">MPSTPSKRQRAILAIPFLGLTLLCLQVMDIEKMVAHQEPFLRSRKIKWSNGSIPILSHFHYAEFLNELWRGTTVSFSPSTLGYDVVSSWQMFSFLNDLGSVYVVWLLESSRVGNAWTPAYFPTIFAFAGQLLGLGSVAPLFYFLCFTFGPSTSALIQLPLKKRLAPEHNVTLLPILLLLHTCEVFAAYLAPQPTTRHYWTWAWQMSPLWVGIANFVISKLIGTSPSLRATTIKWLTSPKLPLSLMSIISAGVWVYMLVNCPYPLSTVFIPSSSAQSEFVPHMRRALQYDEIAVFGTSFLWLGYLFFDLHCAGLIRRGEWLVPVAALPIFTAFVGPGAAFAFGWYWRESKLQSKLAQE</sequence>
<keyword evidence="1" id="KW-0472">Membrane</keyword>
<organism evidence="2 3">
    <name type="scientific">Ajellomyces capsulatus (strain G186AR / H82 / ATCC MYA-2454 / RMSCC 2432)</name>
    <name type="common">Darling's disease fungus</name>
    <name type="synonym">Histoplasma capsulatum</name>
    <dbReference type="NCBI Taxonomy" id="447093"/>
    <lineage>
        <taxon>Eukaryota</taxon>
        <taxon>Fungi</taxon>
        <taxon>Dikarya</taxon>
        <taxon>Ascomycota</taxon>
        <taxon>Pezizomycotina</taxon>
        <taxon>Eurotiomycetes</taxon>
        <taxon>Eurotiomycetidae</taxon>
        <taxon>Onygenales</taxon>
        <taxon>Ajellomycetaceae</taxon>
        <taxon>Histoplasma</taxon>
    </lineage>
</organism>
<dbReference type="GeneID" id="69035159"/>
<keyword evidence="1" id="KW-0812">Transmembrane</keyword>
<evidence type="ECO:0000256" key="1">
    <source>
        <dbReference type="SAM" id="Phobius"/>
    </source>
</evidence>
<dbReference type="RefSeq" id="XP_045290978.1">
    <property type="nucleotide sequence ID" value="XM_045429192.1"/>
</dbReference>
<accession>C0NE50</accession>
<gene>
    <name evidence="2" type="ORF">HCBG_02143</name>
</gene>
<feature type="transmembrane region" description="Helical" evidence="1">
    <location>
        <begin position="170"/>
        <end position="189"/>
    </location>
</feature>
<dbReference type="Proteomes" id="UP000001631">
    <property type="component" value="Unassembled WGS sequence"/>
</dbReference>
<keyword evidence="1" id="KW-1133">Transmembrane helix</keyword>
<keyword evidence="3" id="KW-1185">Reference proteome</keyword>
<dbReference type="InParanoid" id="C0NE50"/>
<dbReference type="HOGENOM" id="CLU_063950_0_0_1"/>
<evidence type="ECO:0000313" key="3">
    <source>
        <dbReference type="Proteomes" id="UP000001631"/>
    </source>
</evidence>
<dbReference type="STRING" id="447093.C0NE50"/>
<dbReference type="EMBL" id="GG663364">
    <property type="protein sequence ID" value="EEH10498.1"/>
    <property type="molecule type" value="Genomic_DNA"/>
</dbReference>
<reference evidence="2" key="1">
    <citation type="submission" date="2009-02" db="EMBL/GenBank/DDBJ databases">
        <title>The Genome Sequence of Ajellomyces capsulatus strain G186AR.</title>
        <authorList>
            <consortium name="The Broad Institute Genome Sequencing Platform"/>
            <person name="Champion M."/>
            <person name="Cuomo C."/>
            <person name="Ma L.-J."/>
            <person name="Henn M.R."/>
            <person name="Sil A."/>
            <person name="Goldman B."/>
            <person name="Young S.K."/>
            <person name="Kodira C.D."/>
            <person name="Zeng Q."/>
            <person name="Koehrsen M."/>
            <person name="Alvarado L."/>
            <person name="Berlin A."/>
            <person name="Borenstein D."/>
            <person name="Chen Z."/>
            <person name="Engels R."/>
            <person name="Freedman E."/>
            <person name="Gellesch M."/>
            <person name="Goldberg J."/>
            <person name="Griggs A."/>
            <person name="Gujja S."/>
            <person name="Heiman D."/>
            <person name="Hepburn T."/>
            <person name="Howarth C."/>
            <person name="Jen D."/>
            <person name="Larson L."/>
            <person name="Lewis B."/>
            <person name="Mehta T."/>
            <person name="Park D."/>
            <person name="Pearson M."/>
            <person name="Roberts A."/>
            <person name="Saif S."/>
            <person name="Shea T."/>
            <person name="Shenoy N."/>
            <person name="Sisk P."/>
            <person name="Stolte C."/>
            <person name="Sykes S."/>
            <person name="Walk T."/>
            <person name="White J."/>
            <person name="Yandava C."/>
            <person name="Klein B."/>
            <person name="McEwen J.G."/>
            <person name="Puccia R."/>
            <person name="Goldman G.H."/>
            <person name="Felipe M.S."/>
            <person name="Nino-Vega G."/>
            <person name="San-Blas G."/>
            <person name="Taylor J."/>
            <person name="Mendoza L."/>
            <person name="Galagan J."/>
            <person name="Nusbaum C."/>
            <person name="Birren B."/>
        </authorList>
    </citation>
    <scope>NUCLEOTIDE SEQUENCE</scope>
    <source>
        <strain evidence="2">G186AR</strain>
    </source>
</reference>
<feature type="transmembrane region" description="Helical" evidence="1">
    <location>
        <begin position="291"/>
        <end position="308"/>
    </location>
</feature>
<feature type="transmembrane region" description="Helical" evidence="1">
    <location>
        <begin position="12"/>
        <end position="28"/>
    </location>
</feature>
<proteinExistence type="predicted"/>
<name>C0NE50_AJECG</name>
<dbReference type="VEuPathDB" id="FungiDB:I7I50_00289"/>
<feature type="transmembrane region" description="Helical" evidence="1">
    <location>
        <begin position="320"/>
        <end position="345"/>
    </location>
</feature>
<protein>
    <submittedName>
        <fullName evidence="2">Uncharacterized protein</fullName>
    </submittedName>
</protein>
<feature type="transmembrane region" description="Helical" evidence="1">
    <location>
        <begin position="201"/>
        <end position="221"/>
    </location>
</feature>
<evidence type="ECO:0000313" key="2">
    <source>
        <dbReference type="EMBL" id="EEH10498.1"/>
    </source>
</evidence>